<dbReference type="GO" id="GO:0003676">
    <property type="term" value="F:nucleic acid binding"/>
    <property type="evidence" value="ECO:0007669"/>
    <property type="project" value="InterPro"/>
</dbReference>
<dbReference type="SUPFAM" id="SSF53098">
    <property type="entry name" value="Ribonuclease H-like"/>
    <property type="match status" value="1"/>
</dbReference>
<feature type="domain" description="YprB ribonuclease H-like" evidence="1">
    <location>
        <begin position="60"/>
        <end position="186"/>
    </location>
</feature>
<dbReference type="Gene3D" id="3.30.420.10">
    <property type="entry name" value="Ribonuclease H-like superfamily/Ribonuclease H"/>
    <property type="match status" value="1"/>
</dbReference>
<name>A0A384V7N8_9CAUD</name>
<dbReference type="InterPro" id="IPR012337">
    <property type="entry name" value="RNaseH-like_sf"/>
</dbReference>
<dbReference type="Pfam" id="PF13482">
    <property type="entry name" value="RNase_H_2"/>
    <property type="match status" value="1"/>
</dbReference>
<accession>A0A384V7N8</accession>
<gene>
    <name evidence="2" type="ORF">P26059B_0022</name>
</gene>
<dbReference type="EMBL" id="KY981272">
    <property type="protein sequence ID" value="ASJ79298.1"/>
    <property type="molecule type" value="Genomic_DNA"/>
</dbReference>
<evidence type="ECO:0000313" key="2">
    <source>
        <dbReference type="EMBL" id="ASJ79298.1"/>
    </source>
</evidence>
<protein>
    <submittedName>
        <fullName evidence="2">RNase H superfamily protein</fullName>
    </submittedName>
</protein>
<proteinExistence type="predicted"/>
<keyword evidence="3" id="KW-1185">Reference proteome</keyword>
<sequence>MNGPRIKTLDIETSPIKAYVWGTFKVNVGLNQIIQEWSVLSYCVKDFGVKKVRYEDTSDKANPRDDRDLMVKLHAELTDCDIVIAQNGVAFDLKKINARFIEHGLPPVPPIKCIDTMLVAKQVAKFTSNKLEWLSKHLTDVSKYDHAKFPGMELWKECLNGNPKAWKEMKKYNCIDVPATEELYLKLRPYMIGHPNVAAYYDDDKTRCPRCGGTHLEDVGQAYTQTGEYTRYRCGDCFGFARSRYTQNTKAKRLSLLTN</sequence>
<evidence type="ECO:0000313" key="3">
    <source>
        <dbReference type="Proteomes" id="UP000261817"/>
    </source>
</evidence>
<organism evidence="2 3">
    <name type="scientific">Curvibacter phage P26059B</name>
    <dbReference type="NCBI Taxonomy" id="1983784"/>
    <lineage>
        <taxon>Viruses</taxon>
        <taxon>Duplodnaviria</taxon>
        <taxon>Heunggongvirae</taxon>
        <taxon>Uroviricota</taxon>
        <taxon>Caudoviricetes</taxon>
        <taxon>Autographivirales</taxon>
        <taxon>Autonotataviridae</taxon>
        <taxon>Kalppathivirus</taxon>
        <taxon>Kalppathivirus P26059B</taxon>
    </lineage>
</organism>
<dbReference type="InterPro" id="IPR036397">
    <property type="entry name" value="RNaseH_sf"/>
</dbReference>
<dbReference type="Proteomes" id="UP000261817">
    <property type="component" value="Segment"/>
</dbReference>
<dbReference type="InterPro" id="IPR038720">
    <property type="entry name" value="YprB_RNase_H-like_dom"/>
</dbReference>
<evidence type="ECO:0000259" key="1">
    <source>
        <dbReference type="Pfam" id="PF13482"/>
    </source>
</evidence>
<reference evidence="2 3" key="1">
    <citation type="journal article" date="2018" name="Sci. Rep.">
        <title>Genomic and ecological study of two distinctive freshwater bacteriophages infecting a Comamonadaceae bacterium.</title>
        <authorList>
            <person name="Moon K."/>
            <person name="Kang I."/>
            <person name="Kim S."/>
            <person name="Kim S.J."/>
            <person name="Cho J.C."/>
        </authorList>
    </citation>
    <scope>NUCLEOTIDE SEQUENCE [LARGE SCALE GENOMIC DNA]</scope>
</reference>